<dbReference type="AlphaFoldDB" id="A0AA41T891"/>
<dbReference type="Proteomes" id="UP001166674">
    <property type="component" value="Unassembled WGS sequence"/>
</dbReference>
<protein>
    <submittedName>
        <fullName evidence="3">Protein FAM3C</fullName>
    </submittedName>
</protein>
<name>A0AA41T891_SCICA</name>
<reference evidence="3" key="1">
    <citation type="submission" date="2020-03" db="EMBL/GenBank/DDBJ databases">
        <title>Studies in the Genomics of Life Span.</title>
        <authorList>
            <person name="Glass D."/>
        </authorList>
    </citation>
    <scope>NUCLEOTIDE SEQUENCE</scope>
    <source>
        <strain evidence="3">SUZIE</strain>
        <tissue evidence="3">Muscle</tissue>
    </source>
</reference>
<proteinExistence type="predicted"/>
<dbReference type="EMBL" id="JAATJV010451132">
    <property type="protein sequence ID" value="MBZ3891583.1"/>
    <property type="molecule type" value="Genomic_DNA"/>
</dbReference>
<evidence type="ECO:0000313" key="4">
    <source>
        <dbReference type="Proteomes" id="UP001166674"/>
    </source>
</evidence>
<organism evidence="3 4">
    <name type="scientific">Sciurus carolinensis</name>
    <name type="common">Eastern gray squirrel</name>
    <dbReference type="NCBI Taxonomy" id="30640"/>
    <lineage>
        <taxon>Eukaryota</taxon>
        <taxon>Metazoa</taxon>
        <taxon>Chordata</taxon>
        <taxon>Craniata</taxon>
        <taxon>Vertebrata</taxon>
        <taxon>Euteleostomi</taxon>
        <taxon>Mammalia</taxon>
        <taxon>Eutheria</taxon>
        <taxon>Euarchontoglires</taxon>
        <taxon>Glires</taxon>
        <taxon>Rodentia</taxon>
        <taxon>Sciuromorpha</taxon>
        <taxon>Sciuridae</taxon>
        <taxon>Sciurinae</taxon>
        <taxon>Sciurini</taxon>
        <taxon>Sciurus</taxon>
    </lineage>
</organism>
<feature type="chain" id="PRO_5041630284" evidence="1">
    <location>
        <begin position="26"/>
        <end position="66"/>
    </location>
</feature>
<gene>
    <name evidence="2" type="ORF">SUZIE_115105</name>
    <name evidence="3" type="ORF">SUZIE_213685</name>
</gene>
<dbReference type="EMBL" id="JAATJV010178258">
    <property type="protein sequence ID" value="MBZ3871871.1"/>
    <property type="molecule type" value="Genomic_DNA"/>
</dbReference>
<evidence type="ECO:0000313" key="3">
    <source>
        <dbReference type="EMBL" id="MBZ3891583.1"/>
    </source>
</evidence>
<evidence type="ECO:0000256" key="1">
    <source>
        <dbReference type="SAM" id="SignalP"/>
    </source>
</evidence>
<accession>A0AA41T891</accession>
<keyword evidence="1" id="KW-0732">Signal</keyword>
<sequence length="66" mass="7176">MRVAGAAKLVAVAMLLLTFYDISQVFEIKMDTSLGNLFVRSALDTAAYGVKNNVGRGINLPWQMGK</sequence>
<keyword evidence="4" id="KW-1185">Reference proteome</keyword>
<comment type="caution">
    <text evidence="3">The sequence shown here is derived from an EMBL/GenBank/DDBJ whole genome shotgun (WGS) entry which is preliminary data.</text>
</comment>
<feature type="signal peptide" evidence="1">
    <location>
        <begin position="1"/>
        <end position="25"/>
    </location>
</feature>
<evidence type="ECO:0000313" key="2">
    <source>
        <dbReference type="EMBL" id="MBZ3871871.1"/>
    </source>
</evidence>